<dbReference type="Pfam" id="PF13977">
    <property type="entry name" value="TetR_C_6"/>
    <property type="match status" value="1"/>
</dbReference>
<dbReference type="RefSeq" id="WP_380229266.1">
    <property type="nucleotide sequence ID" value="NZ_JBHSOF010000061.1"/>
</dbReference>
<dbReference type="Gene3D" id="1.10.357.10">
    <property type="entry name" value="Tetracycline Repressor, domain 2"/>
    <property type="match status" value="1"/>
</dbReference>
<proteinExistence type="predicted"/>
<dbReference type="InterPro" id="IPR050109">
    <property type="entry name" value="HTH-type_TetR-like_transc_reg"/>
</dbReference>
<dbReference type="SUPFAM" id="SSF48498">
    <property type="entry name" value="Tetracyclin repressor-like, C-terminal domain"/>
    <property type="match status" value="1"/>
</dbReference>
<comment type="caution">
    <text evidence="7">The sequence shown here is derived from an EMBL/GenBank/DDBJ whole genome shotgun (WGS) entry which is preliminary data.</text>
</comment>
<keyword evidence="8" id="KW-1185">Reference proteome</keyword>
<reference evidence="8" key="1">
    <citation type="journal article" date="2019" name="Int. J. Syst. Evol. Microbiol.">
        <title>The Global Catalogue of Microorganisms (GCM) 10K type strain sequencing project: providing services to taxonomists for standard genome sequencing and annotation.</title>
        <authorList>
            <consortium name="The Broad Institute Genomics Platform"/>
            <consortium name="The Broad Institute Genome Sequencing Center for Infectious Disease"/>
            <person name="Wu L."/>
            <person name="Ma J."/>
        </authorList>
    </citation>
    <scope>NUCLEOTIDE SEQUENCE [LARGE SCALE GENOMIC DNA]</scope>
    <source>
        <strain evidence="8">CGMCC 4.1437</strain>
    </source>
</reference>
<dbReference type="PANTHER" id="PTHR30055:SF148">
    <property type="entry name" value="TETR-FAMILY TRANSCRIPTIONAL REGULATOR"/>
    <property type="match status" value="1"/>
</dbReference>
<evidence type="ECO:0000256" key="3">
    <source>
        <dbReference type="ARBA" id="ARBA00023125"/>
    </source>
</evidence>
<dbReference type="InterPro" id="IPR001647">
    <property type="entry name" value="HTH_TetR"/>
</dbReference>
<sequence>MTPARGDHEARRTEVSEAVWRVLSTRGFEALTLRAVAAEMGATTGLLTHYFPSKKALVAHALELLDRRSLERPRRLAPADGGPPPPEGLARLRAALLDVLPLDGPGRAGNRIWVGSWDVALADPELAEAHAARYARARRLLTECAADAQRLGELPAGRPAEELAAGAQAFVLGLVVQAMFAPAEFPAERQTALLDTYLAGLAAG</sequence>
<evidence type="ECO:0000256" key="5">
    <source>
        <dbReference type="PROSITE-ProRule" id="PRU00335"/>
    </source>
</evidence>
<feature type="DNA-binding region" description="H-T-H motif" evidence="5">
    <location>
        <begin position="32"/>
        <end position="51"/>
    </location>
</feature>
<dbReference type="InterPro" id="IPR039538">
    <property type="entry name" value="BetI_C"/>
</dbReference>
<dbReference type="PROSITE" id="PS01081">
    <property type="entry name" value="HTH_TETR_1"/>
    <property type="match status" value="1"/>
</dbReference>
<evidence type="ECO:0000313" key="8">
    <source>
        <dbReference type="Proteomes" id="UP001595975"/>
    </source>
</evidence>
<keyword evidence="3 5" id="KW-0238">DNA-binding</keyword>
<dbReference type="InterPro" id="IPR009057">
    <property type="entry name" value="Homeodomain-like_sf"/>
</dbReference>
<dbReference type="PANTHER" id="PTHR30055">
    <property type="entry name" value="HTH-TYPE TRANSCRIPTIONAL REGULATOR RUTR"/>
    <property type="match status" value="1"/>
</dbReference>
<name>A0ABW0XCN9_9ACTN</name>
<feature type="domain" description="HTH tetR-type" evidence="6">
    <location>
        <begin position="9"/>
        <end position="69"/>
    </location>
</feature>
<evidence type="ECO:0000256" key="2">
    <source>
        <dbReference type="ARBA" id="ARBA00023015"/>
    </source>
</evidence>
<dbReference type="InterPro" id="IPR023772">
    <property type="entry name" value="DNA-bd_HTH_TetR-type_CS"/>
</dbReference>
<dbReference type="PROSITE" id="PS50977">
    <property type="entry name" value="HTH_TETR_2"/>
    <property type="match status" value="1"/>
</dbReference>
<dbReference type="InterPro" id="IPR036271">
    <property type="entry name" value="Tet_transcr_reg_TetR-rel_C_sf"/>
</dbReference>
<accession>A0ABW0XCN9</accession>
<dbReference type="Proteomes" id="UP001595975">
    <property type="component" value="Unassembled WGS sequence"/>
</dbReference>
<gene>
    <name evidence="7" type="ORF">ACFP3U_32085</name>
</gene>
<keyword evidence="4" id="KW-0804">Transcription</keyword>
<protein>
    <submittedName>
        <fullName evidence="7">TetR/AcrR family transcriptional regulator</fullName>
    </submittedName>
</protein>
<evidence type="ECO:0000259" key="6">
    <source>
        <dbReference type="PROSITE" id="PS50977"/>
    </source>
</evidence>
<evidence type="ECO:0000313" key="7">
    <source>
        <dbReference type="EMBL" id="MFC5667595.1"/>
    </source>
</evidence>
<evidence type="ECO:0000256" key="1">
    <source>
        <dbReference type="ARBA" id="ARBA00022491"/>
    </source>
</evidence>
<dbReference type="Pfam" id="PF00440">
    <property type="entry name" value="TetR_N"/>
    <property type="match status" value="1"/>
</dbReference>
<dbReference type="SUPFAM" id="SSF46689">
    <property type="entry name" value="Homeodomain-like"/>
    <property type="match status" value="1"/>
</dbReference>
<dbReference type="EMBL" id="JBHSOF010000061">
    <property type="protein sequence ID" value="MFC5667595.1"/>
    <property type="molecule type" value="Genomic_DNA"/>
</dbReference>
<evidence type="ECO:0000256" key="4">
    <source>
        <dbReference type="ARBA" id="ARBA00023163"/>
    </source>
</evidence>
<keyword evidence="1" id="KW-0678">Repressor</keyword>
<organism evidence="7 8">
    <name type="scientific">Kitasatospora misakiensis</name>
    <dbReference type="NCBI Taxonomy" id="67330"/>
    <lineage>
        <taxon>Bacteria</taxon>
        <taxon>Bacillati</taxon>
        <taxon>Actinomycetota</taxon>
        <taxon>Actinomycetes</taxon>
        <taxon>Kitasatosporales</taxon>
        <taxon>Streptomycetaceae</taxon>
        <taxon>Kitasatospora</taxon>
    </lineage>
</organism>
<keyword evidence="2" id="KW-0805">Transcription regulation</keyword>